<accession>A0ABP8DV18</accession>
<reference evidence="3" key="1">
    <citation type="journal article" date="2019" name="Int. J. Syst. Evol. Microbiol.">
        <title>The Global Catalogue of Microorganisms (GCM) 10K type strain sequencing project: providing services to taxonomists for standard genome sequencing and annotation.</title>
        <authorList>
            <consortium name="The Broad Institute Genomics Platform"/>
            <consortium name="The Broad Institute Genome Sequencing Center for Infectious Disease"/>
            <person name="Wu L."/>
            <person name="Ma J."/>
        </authorList>
    </citation>
    <scope>NUCLEOTIDE SEQUENCE [LARGE SCALE GENOMIC DNA]</scope>
    <source>
        <strain evidence="3">JCM 17441</strain>
    </source>
</reference>
<keyword evidence="1" id="KW-0472">Membrane</keyword>
<keyword evidence="1" id="KW-1133">Transmembrane helix</keyword>
<keyword evidence="1" id="KW-0812">Transmembrane</keyword>
<comment type="caution">
    <text evidence="2">The sequence shown here is derived from an EMBL/GenBank/DDBJ whole genome shotgun (WGS) entry which is preliminary data.</text>
</comment>
<proteinExistence type="predicted"/>
<organism evidence="2 3">
    <name type="scientific">Dactylosporangium darangshiense</name>
    <dbReference type="NCBI Taxonomy" id="579108"/>
    <lineage>
        <taxon>Bacteria</taxon>
        <taxon>Bacillati</taxon>
        <taxon>Actinomycetota</taxon>
        <taxon>Actinomycetes</taxon>
        <taxon>Micromonosporales</taxon>
        <taxon>Micromonosporaceae</taxon>
        <taxon>Dactylosporangium</taxon>
    </lineage>
</organism>
<sequence>MLATMLVAAIIASVYILLVAGHVAAIRREGAAGVAYRPWVARWIAASGERRRARLEGEAVHQLMTGGLNARAYRVTMAALAAQDEMEHPLDVPRTRL</sequence>
<gene>
    <name evidence="2" type="ORF">GCM10022255_112140</name>
</gene>
<dbReference type="RefSeq" id="WP_345143924.1">
    <property type="nucleotide sequence ID" value="NZ_BAABAT010000082.1"/>
</dbReference>
<name>A0ABP8DV18_9ACTN</name>
<keyword evidence="3" id="KW-1185">Reference proteome</keyword>
<feature type="transmembrane region" description="Helical" evidence="1">
    <location>
        <begin position="6"/>
        <end position="26"/>
    </location>
</feature>
<protein>
    <submittedName>
        <fullName evidence="2">Uncharacterized protein</fullName>
    </submittedName>
</protein>
<evidence type="ECO:0000256" key="1">
    <source>
        <dbReference type="SAM" id="Phobius"/>
    </source>
</evidence>
<dbReference type="EMBL" id="BAABAT010000082">
    <property type="protein sequence ID" value="GAA4263851.1"/>
    <property type="molecule type" value="Genomic_DNA"/>
</dbReference>
<evidence type="ECO:0000313" key="3">
    <source>
        <dbReference type="Proteomes" id="UP001500620"/>
    </source>
</evidence>
<dbReference type="Proteomes" id="UP001500620">
    <property type="component" value="Unassembled WGS sequence"/>
</dbReference>
<evidence type="ECO:0000313" key="2">
    <source>
        <dbReference type="EMBL" id="GAA4263851.1"/>
    </source>
</evidence>